<dbReference type="AlphaFoldDB" id="A0A9P0LTB6"/>
<evidence type="ECO:0000313" key="1">
    <source>
        <dbReference type="EMBL" id="CAH2002781.1"/>
    </source>
</evidence>
<evidence type="ECO:0000313" key="2">
    <source>
        <dbReference type="Proteomes" id="UP001152888"/>
    </source>
</evidence>
<dbReference type="Proteomes" id="UP001152888">
    <property type="component" value="Unassembled WGS sequence"/>
</dbReference>
<name>A0A9P0LTB6_ACAOB</name>
<accession>A0A9P0LTB6</accession>
<sequence length="41" mass="4466">MGLIMDAWEYAETATATVASVTLSADVILPRFLTPRRAITL</sequence>
<gene>
    <name evidence="1" type="ORF">ACAOBT_LOCUS26981</name>
</gene>
<proteinExistence type="predicted"/>
<organism evidence="1 2">
    <name type="scientific">Acanthoscelides obtectus</name>
    <name type="common">Bean weevil</name>
    <name type="synonym">Bruchus obtectus</name>
    <dbReference type="NCBI Taxonomy" id="200917"/>
    <lineage>
        <taxon>Eukaryota</taxon>
        <taxon>Metazoa</taxon>
        <taxon>Ecdysozoa</taxon>
        <taxon>Arthropoda</taxon>
        <taxon>Hexapoda</taxon>
        <taxon>Insecta</taxon>
        <taxon>Pterygota</taxon>
        <taxon>Neoptera</taxon>
        <taxon>Endopterygota</taxon>
        <taxon>Coleoptera</taxon>
        <taxon>Polyphaga</taxon>
        <taxon>Cucujiformia</taxon>
        <taxon>Chrysomeloidea</taxon>
        <taxon>Chrysomelidae</taxon>
        <taxon>Bruchinae</taxon>
        <taxon>Bruchini</taxon>
        <taxon>Acanthoscelides</taxon>
    </lineage>
</organism>
<reference evidence="1" key="1">
    <citation type="submission" date="2022-03" db="EMBL/GenBank/DDBJ databases">
        <authorList>
            <person name="Sayadi A."/>
        </authorList>
    </citation>
    <scope>NUCLEOTIDE SEQUENCE</scope>
</reference>
<keyword evidence="2" id="KW-1185">Reference proteome</keyword>
<protein>
    <submittedName>
        <fullName evidence="1">Uncharacterized protein</fullName>
    </submittedName>
</protein>
<dbReference type="EMBL" id="CAKOFQ010007511">
    <property type="protein sequence ID" value="CAH2002781.1"/>
    <property type="molecule type" value="Genomic_DNA"/>
</dbReference>
<comment type="caution">
    <text evidence="1">The sequence shown here is derived from an EMBL/GenBank/DDBJ whole genome shotgun (WGS) entry which is preliminary data.</text>
</comment>